<dbReference type="Gene3D" id="3.40.50.1820">
    <property type="entry name" value="alpha/beta hydrolase"/>
    <property type="match status" value="1"/>
</dbReference>
<keyword evidence="4" id="KW-0012">Acyltransferase</keyword>
<feature type="region of interest" description="Disordered" evidence="5">
    <location>
        <begin position="1"/>
        <end position="79"/>
    </location>
</feature>
<evidence type="ECO:0000259" key="6">
    <source>
        <dbReference type="Pfam" id="PF07167"/>
    </source>
</evidence>
<dbReference type="GO" id="GO:0042619">
    <property type="term" value="P:poly-hydroxybutyrate biosynthetic process"/>
    <property type="evidence" value="ECO:0007669"/>
    <property type="project" value="InterPro"/>
</dbReference>
<comment type="caution">
    <text evidence="7">The sequence shown here is derived from an EMBL/GenBank/DDBJ whole genome shotgun (WGS) entry which is preliminary data.</text>
</comment>
<feature type="compositionally biased region" description="Basic and acidic residues" evidence="5">
    <location>
        <begin position="66"/>
        <end position="75"/>
    </location>
</feature>
<dbReference type="InterPro" id="IPR010941">
    <property type="entry name" value="PhaC_N"/>
</dbReference>
<name>A0A371RFD7_9PROT</name>
<dbReference type="Pfam" id="PF07167">
    <property type="entry name" value="PhaC_N"/>
    <property type="match status" value="1"/>
</dbReference>
<reference evidence="7 8" key="1">
    <citation type="submission" date="2018-08" db="EMBL/GenBank/DDBJ databases">
        <title>Parvularcula sp. SM1705, isolated from surface water of the South Sea China.</title>
        <authorList>
            <person name="Sun L."/>
        </authorList>
    </citation>
    <scope>NUCLEOTIDE SEQUENCE [LARGE SCALE GENOMIC DNA]</scope>
    <source>
        <strain evidence="7 8">SM1705</strain>
    </source>
</reference>
<evidence type="ECO:0000256" key="3">
    <source>
        <dbReference type="ARBA" id="ARBA00022679"/>
    </source>
</evidence>
<keyword evidence="2" id="KW-0963">Cytoplasm</keyword>
<gene>
    <name evidence="7" type="primary">phaC</name>
    <name evidence="7" type="ORF">DX908_01985</name>
</gene>
<evidence type="ECO:0000313" key="7">
    <source>
        <dbReference type="EMBL" id="RFB04156.1"/>
    </source>
</evidence>
<feature type="compositionally biased region" description="Low complexity" evidence="5">
    <location>
        <begin position="54"/>
        <end position="65"/>
    </location>
</feature>
<dbReference type="SUPFAM" id="SSF53474">
    <property type="entry name" value="alpha/beta-Hydrolases"/>
    <property type="match status" value="1"/>
</dbReference>
<dbReference type="InterPro" id="IPR029058">
    <property type="entry name" value="AB_hydrolase_fold"/>
</dbReference>
<dbReference type="RefSeq" id="WP_116390784.1">
    <property type="nucleotide sequence ID" value="NZ_QUQO01000001.1"/>
</dbReference>
<dbReference type="InParanoid" id="A0A371RFD7"/>
<dbReference type="AlphaFoldDB" id="A0A371RFD7"/>
<dbReference type="GO" id="GO:0005737">
    <property type="term" value="C:cytoplasm"/>
    <property type="evidence" value="ECO:0007669"/>
    <property type="project" value="UniProtKB-SubCell"/>
</dbReference>
<dbReference type="Proteomes" id="UP000264589">
    <property type="component" value="Unassembled WGS sequence"/>
</dbReference>
<evidence type="ECO:0000256" key="2">
    <source>
        <dbReference type="ARBA" id="ARBA00022490"/>
    </source>
</evidence>
<dbReference type="InterPro" id="IPR051321">
    <property type="entry name" value="PHA/PHB_synthase"/>
</dbReference>
<sequence>MPDDQRPLPEDNQAKPKKKAAAKKKAAPKKPAAKKPAKTGATNKLADEAKKAASKPAAARQSEPASSEKKAKSRDNGPVYSDMKRFAEYMAEINVRTQEMLEDAVERHADLGRKGTSQPVDPLNVSEAGQEVATALSQNPLRMMQLQLNLWENYTKLFTSTCEKMAGMDPKPIAQPRPGDRRFNHAAWEENPMLDFIKQSYLLFGEWVNYAIQNAEGVDDSTKRRAYFHADQFLAAMSPTNVPALNPDVIDETLNTQGNNWLAGFKNFMEDLERGHGELAITQADLDFFKVGQNLATTPGKVVYQNDLMQLIQYSPTTEEVAERPIVIFPPWINKFYILDLQPENSFIKWLVDQGRTVFLVSWVNPDTRLKDKSFPDYMREGIFESLEAIERATGLREVDTIGYCIGGTLLAVTLAYMAEVGDDRIKSATFFTSQMDFTEAGDLLLFVDDKQLQNLEKQMDASGGVLEGSAMARTFNMLRPNDLIWSAFVDNYYLGKEAKKFDLLFWNADATRMTRACHLFYLKNFYRDNLLSKGELEIEGVPIKLDAVDIPIFMQAGEKDHIAPPNSVYRSARLFDGDVRYMLAGSGHIAGVVNPPAKKKYHYKTNSALPESLEDWVKGAEHHEHSWWPYWMEWLSSLSDGTVPARIPGEGGLPVIEDAPGSYVLVKSDDA</sequence>
<evidence type="ECO:0000313" key="8">
    <source>
        <dbReference type="Proteomes" id="UP000264589"/>
    </source>
</evidence>
<dbReference type="OrthoDB" id="7208816at2"/>
<keyword evidence="3" id="KW-0808">Transferase</keyword>
<proteinExistence type="predicted"/>
<protein>
    <submittedName>
        <fullName evidence="7">Class I poly(R)-hydroxyalkanoic acid synthase</fullName>
    </submittedName>
</protein>
<dbReference type="PANTHER" id="PTHR36837">
    <property type="entry name" value="POLY(3-HYDROXYALKANOATE) POLYMERASE SUBUNIT PHAC"/>
    <property type="match status" value="1"/>
</dbReference>
<comment type="subcellular location">
    <subcellularLocation>
        <location evidence="1">Cytoplasm</location>
    </subcellularLocation>
</comment>
<dbReference type="GO" id="GO:0016746">
    <property type="term" value="F:acyltransferase activity"/>
    <property type="evidence" value="ECO:0007669"/>
    <property type="project" value="UniProtKB-KW"/>
</dbReference>
<keyword evidence="8" id="KW-1185">Reference proteome</keyword>
<dbReference type="PANTHER" id="PTHR36837:SF5">
    <property type="entry name" value="POLY-3-HYDROXYBUTYRATE SYNTHASE"/>
    <property type="match status" value="1"/>
</dbReference>
<feature type="domain" description="Poly-beta-hydroxybutyrate polymerase N-terminal" evidence="6">
    <location>
        <begin position="180"/>
        <end position="351"/>
    </location>
</feature>
<evidence type="ECO:0000256" key="5">
    <source>
        <dbReference type="SAM" id="MobiDB-lite"/>
    </source>
</evidence>
<evidence type="ECO:0000256" key="1">
    <source>
        <dbReference type="ARBA" id="ARBA00004496"/>
    </source>
</evidence>
<organism evidence="7 8">
    <name type="scientific">Parvularcula marina</name>
    <dbReference type="NCBI Taxonomy" id="2292771"/>
    <lineage>
        <taxon>Bacteria</taxon>
        <taxon>Pseudomonadati</taxon>
        <taxon>Pseudomonadota</taxon>
        <taxon>Alphaproteobacteria</taxon>
        <taxon>Parvularculales</taxon>
        <taxon>Parvularculaceae</taxon>
        <taxon>Parvularcula</taxon>
    </lineage>
</organism>
<dbReference type="InterPro" id="IPR010963">
    <property type="entry name" value="PHA_synth_I"/>
</dbReference>
<accession>A0A371RFD7</accession>
<dbReference type="NCBIfam" id="TIGR01838">
    <property type="entry name" value="PHA_synth_I"/>
    <property type="match status" value="1"/>
</dbReference>
<feature type="compositionally biased region" description="Basic and acidic residues" evidence="5">
    <location>
        <begin position="1"/>
        <end position="14"/>
    </location>
</feature>
<feature type="compositionally biased region" description="Basic residues" evidence="5">
    <location>
        <begin position="15"/>
        <end position="37"/>
    </location>
</feature>
<dbReference type="EMBL" id="QUQO01000001">
    <property type="protein sequence ID" value="RFB04156.1"/>
    <property type="molecule type" value="Genomic_DNA"/>
</dbReference>
<evidence type="ECO:0000256" key="4">
    <source>
        <dbReference type="ARBA" id="ARBA00023315"/>
    </source>
</evidence>